<dbReference type="Pfam" id="PF18565">
    <property type="entry name" value="Glyco_hydro2_C5"/>
    <property type="match status" value="1"/>
</dbReference>
<evidence type="ECO:0000313" key="11">
    <source>
        <dbReference type="EMBL" id="GGB03830.1"/>
    </source>
</evidence>
<dbReference type="GO" id="GO:0005975">
    <property type="term" value="P:carbohydrate metabolic process"/>
    <property type="evidence" value="ECO:0007669"/>
    <property type="project" value="InterPro"/>
</dbReference>
<evidence type="ECO:0000313" key="12">
    <source>
        <dbReference type="Proteomes" id="UP000607559"/>
    </source>
</evidence>
<dbReference type="Proteomes" id="UP000607559">
    <property type="component" value="Unassembled WGS sequence"/>
</dbReference>
<organism evidence="11 12">
    <name type="scientific">Puia dinghuensis</name>
    <dbReference type="NCBI Taxonomy" id="1792502"/>
    <lineage>
        <taxon>Bacteria</taxon>
        <taxon>Pseudomonadati</taxon>
        <taxon>Bacteroidota</taxon>
        <taxon>Chitinophagia</taxon>
        <taxon>Chitinophagales</taxon>
        <taxon>Chitinophagaceae</taxon>
        <taxon>Puia</taxon>
    </lineage>
</organism>
<dbReference type="Pfam" id="PF02836">
    <property type="entry name" value="Glyco_hydro_2_C"/>
    <property type="match status" value="2"/>
</dbReference>
<proteinExistence type="inferred from homology"/>
<feature type="domain" description="Glycoside hydrolase family 2" evidence="10">
    <location>
        <begin position="681"/>
        <end position="790"/>
    </location>
</feature>
<dbReference type="Gene3D" id="3.20.20.80">
    <property type="entry name" value="Glycosidases"/>
    <property type="match status" value="2"/>
</dbReference>
<dbReference type="GO" id="GO:0015926">
    <property type="term" value="F:glucosidase activity"/>
    <property type="evidence" value="ECO:0007669"/>
    <property type="project" value="InterPro"/>
</dbReference>
<protein>
    <recommendedName>
        <fullName evidence="5">Arabinogalactan endo-beta-1,4-galactanase</fullName>
        <ecNumber evidence="5">3.2.1.89</ecNumber>
    </recommendedName>
</protein>
<dbReference type="Gene3D" id="2.60.120.260">
    <property type="entry name" value="Galactose-binding domain-like"/>
    <property type="match status" value="1"/>
</dbReference>
<comment type="similarity">
    <text evidence="2 5">Belongs to the glycosyl hydrolase 53 family.</text>
</comment>
<keyword evidence="12" id="KW-1185">Reference proteome</keyword>
<feature type="domain" description="Glycosyl hydrolases family 2 sugar binding" evidence="8">
    <location>
        <begin position="101"/>
        <end position="191"/>
    </location>
</feature>
<dbReference type="InterPro" id="IPR017853">
    <property type="entry name" value="GH"/>
</dbReference>
<feature type="domain" description="Glycoside hydrolase family 2 catalytic" evidence="7">
    <location>
        <begin position="311"/>
        <end position="390"/>
    </location>
</feature>
<dbReference type="PANTHER" id="PTHR42732:SF1">
    <property type="entry name" value="BETA-MANNOSIDASE"/>
    <property type="match status" value="1"/>
</dbReference>
<evidence type="ECO:0000256" key="2">
    <source>
        <dbReference type="ARBA" id="ARBA00010687"/>
    </source>
</evidence>
<dbReference type="InterPro" id="IPR032311">
    <property type="entry name" value="DUF4982"/>
</dbReference>
<evidence type="ECO:0000256" key="4">
    <source>
        <dbReference type="ARBA" id="ARBA00023295"/>
    </source>
</evidence>
<name>A0A8J2UE47_9BACT</name>
<dbReference type="InterPro" id="IPR040605">
    <property type="entry name" value="Glyco_hydro2_dom5"/>
</dbReference>
<comment type="caution">
    <text evidence="11">The sequence shown here is derived from an EMBL/GenBank/DDBJ whole genome shotgun (WGS) entry which is preliminary data.</text>
</comment>
<evidence type="ECO:0000256" key="3">
    <source>
        <dbReference type="ARBA" id="ARBA00022801"/>
    </source>
</evidence>
<reference evidence="11" key="1">
    <citation type="journal article" date="2014" name="Int. J. Syst. Evol. Microbiol.">
        <title>Complete genome sequence of Corynebacterium casei LMG S-19264T (=DSM 44701T), isolated from a smear-ripened cheese.</title>
        <authorList>
            <consortium name="US DOE Joint Genome Institute (JGI-PGF)"/>
            <person name="Walter F."/>
            <person name="Albersmeier A."/>
            <person name="Kalinowski J."/>
            <person name="Ruckert C."/>
        </authorList>
    </citation>
    <scope>NUCLEOTIDE SEQUENCE</scope>
    <source>
        <strain evidence="11">CGMCC 1.15448</strain>
    </source>
</reference>
<dbReference type="Pfam" id="PF07745">
    <property type="entry name" value="Glyco_hydro_53"/>
    <property type="match status" value="1"/>
</dbReference>
<dbReference type="InterPro" id="IPR051913">
    <property type="entry name" value="GH2_Domain-Containing"/>
</dbReference>
<keyword evidence="4 5" id="KW-0326">Glycosidase</keyword>
<sequence length="1143" mass="128503">MLTFPLFVLGQRCESFDAGWKFHLGDAADPAKDFNYRTASVFVKSGKAGGTAIAPDFDDHGWRSLSLPHDWAVELPFENSADSLVMSHGYKPVGGHYPATSIGWYRKHFTIDAADSGHRFVIRFDGIYRDSKVWINGFYLCSNASGYSGFSCDITDYLRYGRENVLVVRVDATQYEGWYYEGAGIYRHVWLERYNNVHIAEDGLFVHSNVTSATATVTVETTVANDNPQPATTTVSAFLTDREGKTLGRGPAQPLTLNPNEHRTVVQSITIQHPRLWSPETPYLYRAGATLRSGNTILDEERLRIGIRTIRIDASGLYVNGRYTKIKGVNNHQDHAGVGAAMPDYLQYYRARLLKQMGVNAVRTSHNPPTPEWLDACDSLGLLVADENRLLNSGDEYLNQFHRLILRDRSRASVFLWSLGNEEQMVQTRSVGRRIAATLIQRQKEWDPTRTCTYAADLANVYQGINEVIPVRGFNYRIMGVEPYHKAHPDQPIIGTEMGSTVTTRGIYVKDTVNAYLPDEDINAPWWANTAEQWWAMAADKPYWLGGFVWTGFDYRGEPTPFSWPNISSHFGVLDICGFPKNIYYYYKSWFTDEDVLHISPHWNWKGHEGQPIPVWVNTNTDDVELFLNGKSLGKKQMPRNSHLEWTVPYEPGRLEAVAMKRGKKLTAFVETTGQPFEVVVTPYKTTMIADGSEATVVNISVVDRQGREVPDAGNLIRFHATGDLHIIGAGNGDPSSHEPDKATIDPNDAPADTIAQRHLFNGHCQVIVQSGTRPGMYHFEATADSLYPGSTDISLINPGTPHSVLDWRPHVASSDHPAPSAPHRPITKMLGADISFLPELEARGIHFSDNKGQRDAIEILKDHGFNYIRLRIFNDPARDSGYSPGKGFCDLAHTLTMARRVKAAGLRLLLDFHYSDYWADPGKQYKPAAWRGLTFPVLTDSVYAFTRRVIGALAQQHTLPDMVQVGNEINHGMIWPEGSMRHPDSLAQLIYAGIRGVKAVDATCPIMLHIALGGQNDESHFWLDNMLSRRVPFDVIGLSYYPRWHGSLSDLKYNVDDLARQYGKDVIVVEYTQRKREVNDIAFSVPGGLGKGTCIWEPLNTWEQIFDKEGKANDLLYLYDDFSKEFINPSPASLRQSQYSAR</sequence>
<dbReference type="EC" id="3.2.1.89" evidence="5"/>
<dbReference type="InterPro" id="IPR048230">
    <property type="entry name" value="GalA-like"/>
</dbReference>
<dbReference type="GO" id="GO:0031218">
    <property type="term" value="F:arabinogalactan endo-1,4-beta-galactosidase activity"/>
    <property type="evidence" value="ECO:0007669"/>
    <property type="project" value="UniProtKB-EC"/>
</dbReference>
<dbReference type="Gene3D" id="2.60.40.10">
    <property type="entry name" value="Immunoglobulins"/>
    <property type="match status" value="3"/>
</dbReference>
<dbReference type="EMBL" id="BMJC01000003">
    <property type="protein sequence ID" value="GGB03830.1"/>
    <property type="molecule type" value="Genomic_DNA"/>
</dbReference>
<dbReference type="NCBIfam" id="NF041462">
    <property type="entry name" value="GalA"/>
    <property type="match status" value="1"/>
</dbReference>
<evidence type="ECO:0000259" key="10">
    <source>
        <dbReference type="Pfam" id="PF18565"/>
    </source>
</evidence>
<dbReference type="SUPFAM" id="SSF49303">
    <property type="entry name" value="beta-Galactosidase/glucuronidase domain"/>
    <property type="match status" value="1"/>
</dbReference>
<evidence type="ECO:0000259" key="8">
    <source>
        <dbReference type="Pfam" id="PF02837"/>
    </source>
</evidence>
<comment type="catalytic activity">
    <reaction evidence="5">
        <text>The enzyme specifically hydrolyzes (1-&gt;4)-beta-D-galactosidic linkages in type I arabinogalactans.</text>
        <dbReference type="EC" id="3.2.1.89"/>
    </reaction>
</comment>
<accession>A0A8J2UE47</accession>
<feature type="domain" description="Glycoside hydrolase family 2 catalytic" evidence="7">
    <location>
        <begin position="396"/>
        <end position="507"/>
    </location>
</feature>
<evidence type="ECO:0000259" key="6">
    <source>
        <dbReference type="Pfam" id="PF00703"/>
    </source>
</evidence>
<dbReference type="InterPro" id="IPR036156">
    <property type="entry name" value="Beta-gal/glucu_dom_sf"/>
</dbReference>
<dbReference type="InterPro" id="IPR006103">
    <property type="entry name" value="Glyco_hydro_2_cat"/>
</dbReference>
<dbReference type="SUPFAM" id="SSF49785">
    <property type="entry name" value="Galactose-binding domain-like"/>
    <property type="match status" value="1"/>
</dbReference>
<feature type="domain" description="DUF4982" evidence="9">
    <location>
        <begin position="610"/>
        <end position="666"/>
    </location>
</feature>
<dbReference type="PRINTS" id="PR00132">
    <property type="entry name" value="GLHYDRLASE2"/>
</dbReference>
<comment type="similarity">
    <text evidence="1">Belongs to the glycosyl hydrolase 2 family.</text>
</comment>
<dbReference type="PANTHER" id="PTHR42732">
    <property type="entry name" value="BETA-GALACTOSIDASE"/>
    <property type="match status" value="1"/>
</dbReference>
<reference evidence="11" key="2">
    <citation type="submission" date="2020-09" db="EMBL/GenBank/DDBJ databases">
        <authorList>
            <person name="Sun Q."/>
            <person name="Zhou Y."/>
        </authorList>
    </citation>
    <scope>NUCLEOTIDE SEQUENCE</scope>
    <source>
        <strain evidence="11">CGMCC 1.15448</strain>
    </source>
</reference>
<dbReference type="InterPro" id="IPR008979">
    <property type="entry name" value="Galactose-bd-like_sf"/>
</dbReference>
<dbReference type="InterPro" id="IPR006101">
    <property type="entry name" value="Glyco_hydro_2"/>
</dbReference>
<dbReference type="InterPro" id="IPR013783">
    <property type="entry name" value="Ig-like_fold"/>
</dbReference>
<gene>
    <name evidence="11" type="ORF">GCM10011511_28950</name>
</gene>
<dbReference type="InterPro" id="IPR006104">
    <property type="entry name" value="Glyco_hydro_2_N"/>
</dbReference>
<evidence type="ECO:0000259" key="7">
    <source>
        <dbReference type="Pfam" id="PF02836"/>
    </source>
</evidence>
<feature type="domain" description="Glycoside hydrolase family 2 immunoglobulin-like beta-sandwich" evidence="6">
    <location>
        <begin position="197"/>
        <end position="308"/>
    </location>
</feature>
<dbReference type="AlphaFoldDB" id="A0A8J2UE47"/>
<dbReference type="Pfam" id="PF00703">
    <property type="entry name" value="Glyco_hydro_2"/>
    <property type="match status" value="1"/>
</dbReference>
<dbReference type="Pfam" id="PF16355">
    <property type="entry name" value="DUF4982"/>
    <property type="match status" value="1"/>
</dbReference>
<evidence type="ECO:0000256" key="1">
    <source>
        <dbReference type="ARBA" id="ARBA00007401"/>
    </source>
</evidence>
<dbReference type="InterPro" id="IPR006102">
    <property type="entry name" value="Ig-like_GH2"/>
</dbReference>
<dbReference type="InterPro" id="IPR011683">
    <property type="entry name" value="Glyco_hydro_53"/>
</dbReference>
<dbReference type="SUPFAM" id="SSF51445">
    <property type="entry name" value="(Trans)glycosidases"/>
    <property type="match status" value="2"/>
</dbReference>
<evidence type="ECO:0000259" key="9">
    <source>
        <dbReference type="Pfam" id="PF16355"/>
    </source>
</evidence>
<evidence type="ECO:0000256" key="5">
    <source>
        <dbReference type="RuleBase" id="RU361192"/>
    </source>
</evidence>
<keyword evidence="3 5" id="KW-0378">Hydrolase</keyword>
<dbReference type="Pfam" id="PF02837">
    <property type="entry name" value="Glyco_hydro_2_N"/>
    <property type="match status" value="1"/>
</dbReference>